<evidence type="ECO:0000313" key="1">
    <source>
        <dbReference type="EMBL" id="SDH68559.1"/>
    </source>
</evidence>
<evidence type="ECO:0000313" key="2">
    <source>
        <dbReference type="Proteomes" id="UP000217076"/>
    </source>
</evidence>
<dbReference type="RefSeq" id="WP_092620938.1">
    <property type="nucleotide sequence ID" value="NZ_FNCV01000010.1"/>
</dbReference>
<accession>A0A1G8EFU6</accession>
<dbReference type="STRING" id="83401.SAMN05421742_11021"/>
<gene>
    <name evidence="1" type="ORF">SAMN05421742_11021</name>
</gene>
<organism evidence="1 2">
    <name type="scientific">Roseospirillum parvum</name>
    <dbReference type="NCBI Taxonomy" id="83401"/>
    <lineage>
        <taxon>Bacteria</taxon>
        <taxon>Pseudomonadati</taxon>
        <taxon>Pseudomonadota</taxon>
        <taxon>Alphaproteobacteria</taxon>
        <taxon>Rhodospirillales</taxon>
        <taxon>Rhodospirillaceae</taxon>
        <taxon>Roseospirillum</taxon>
    </lineage>
</organism>
<proteinExistence type="predicted"/>
<dbReference type="OrthoDB" id="5449792at2"/>
<dbReference type="EMBL" id="FNCV01000010">
    <property type="protein sequence ID" value="SDH68559.1"/>
    <property type="molecule type" value="Genomic_DNA"/>
</dbReference>
<sequence length="230" mass="24607">MLAEALGWLLTPAPWWARRRGLVGEQMALLARHRRCRAAWAPHLAACRAFLAEAASNGATDGGTGGSTVAVLGSGALLDVPLDPLAAAYGRVLLVDAVHPWRARWRAARHRGRVRLIHHDLASGLPEAAHGADLVLSVNLLSRLPDPGAHLAALADSRAAALVSDVELIESQGDVELARRDLLAGCDLALTAPRGWTWKLAPAPELYPDRDLSLRVVAGWVSRTSRRAAR</sequence>
<dbReference type="Gene3D" id="3.40.50.150">
    <property type="entry name" value="Vaccinia Virus protein VP39"/>
    <property type="match status" value="1"/>
</dbReference>
<dbReference type="InterPro" id="IPR029063">
    <property type="entry name" value="SAM-dependent_MTases_sf"/>
</dbReference>
<keyword evidence="2" id="KW-1185">Reference proteome</keyword>
<protein>
    <recommendedName>
        <fullName evidence="3">Methyltransferase domain-containing protein</fullName>
    </recommendedName>
</protein>
<reference evidence="2" key="1">
    <citation type="submission" date="2016-10" db="EMBL/GenBank/DDBJ databases">
        <authorList>
            <person name="Varghese N."/>
            <person name="Submissions S."/>
        </authorList>
    </citation>
    <scope>NUCLEOTIDE SEQUENCE [LARGE SCALE GENOMIC DNA]</scope>
    <source>
        <strain evidence="2">930I</strain>
    </source>
</reference>
<dbReference type="AlphaFoldDB" id="A0A1G8EFU6"/>
<dbReference type="Proteomes" id="UP000217076">
    <property type="component" value="Unassembled WGS sequence"/>
</dbReference>
<dbReference type="SUPFAM" id="SSF53335">
    <property type="entry name" value="S-adenosyl-L-methionine-dependent methyltransferases"/>
    <property type="match status" value="1"/>
</dbReference>
<evidence type="ECO:0008006" key="3">
    <source>
        <dbReference type="Google" id="ProtNLM"/>
    </source>
</evidence>
<name>A0A1G8EFU6_9PROT</name>